<dbReference type="InterPro" id="IPR025661">
    <property type="entry name" value="Pept_asp_AS"/>
</dbReference>
<proteinExistence type="inferred from homology"/>
<dbReference type="InterPro" id="IPR038765">
    <property type="entry name" value="Papain-like_cys_pep_sf"/>
</dbReference>
<keyword evidence="3" id="KW-0732">Signal</keyword>
<keyword evidence="7" id="KW-1015">Disulfide bond</keyword>
<dbReference type="Proteomes" id="UP000025227">
    <property type="component" value="Unplaced"/>
</dbReference>
<sequence length="380" mass="42775">FLHFPYHSHKNNCPVTGDCIKYKQKAHVTVSQSLETMEYLWLVLCFCIYRGARTNVAAAHEIPLEAKMLSGEALVEYLKKNQDLFEVNSDPTPGFESKLMDIKFKNDDAYTVVKDDPDPGDDIPENYDPRKIWTNCTSLFTIRDQANCGSCWAVSTAAAISDRICIATKGEKQVYISATDIMTCCTRPCGHGCGGGWSFNAWKFFVDDGVVSGGQYLSKGCCRPYPLHPCGRHGNDTYYGECPPGLAYTPDCKRKCQPAFKKVYRMDKRYGKIAYKLPNSVKAIQRDILKYGSVTGSFEVFEDFKHYKSGIYKYTAGRSRGYHAVKIIGWGKENGTDYWLIANSWHNDWGENGFFRILRGTNHCGIEEKVSGGLVDVNSL</sequence>
<accession>A0A7I4XTT8</accession>
<dbReference type="AlphaFoldDB" id="A0A7I4XTT8"/>
<evidence type="ECO:0000256" key="1">
    <source>
        <dbReference type="ARBA" id="ARBA00008455"/>
    </source>
</evidence>
<name>A0A7I4XTT8_HAECO</name>
<evidence type="ECO:0000256" key="7">
    <source>
        <dbReference type="ARBA" id="ARBA00023157"/>
    </source>
</evidence>
<dbReference type="PROSITE" id="PS00639">
    <property type="entry name" value="THIOL_PROTEASE_HIS"/>
    <property type="match status" value="1"/>
</dbReference>
<evidence type="ECO:0000256" key="3">
    <source>
        <dbReference type="ARBA" id="ARBA00022729"/>
    </source>
</evidence>
<feature type="domain" description="Peptidase C1A papain C-terminal" evidence="10">
    <location>
        <begin position="123"/>
        <end position="374"/>
    </location>
</feature>
<keyword evidence="8" id="KW-0325">Glycoprotein</keyword>
<evidence type="ECO:0000256" key="2">
    <source>
        <dbReference type="ARBA" id="ARBA00022670"/>
    </source>
</evidence>
<dbReference type="SUPFAM" id="SSF54001">
    <property type="entry name" value="Cysteine proteinases"/>
    <property type="match status" value="1"/>
</dbReference>
<dbReference type="OrthoDB" id="640249at2759"/>
<keyword evidence="11" id="KW-1185">Reference proteome</keyword>
<protein>
    <submittedName>
        <fullName evidence="12">Pept_C1 domain-containing protein</fullName>
    </submittedName>
</protein>
<keyword evidence="6" id="KW-0865">Zymogen</keyword>
<dbReference type="PROSITE" id="PS00139">
    <property type="entry name" value="THIOL_PROTEASE_CYS"/>
    <property type="match status" value="1"/>
</dbReference>
<evidence type="ECO:0000259" key="10">
    <source>
        <dbReference type="SMART" id="SM00645"/>
    </source>
</evidence>
<dbReference type="CDD" id="cd02620">
    <property type="entry name" value="Peptidase_C1A_CathepsinB"/>
    <property type="match status" value="1"/>
</dbReference>
<comment type="function">
    <text evidence="9">Expression of the protease correlates with blood-feeding and suggests a role for the protease in blood digestion.</text>
</comment>
<dbReference type="PROSITE" id="PS00640">
    <property type="entry name" value="THIOL_PROTEASE_ASN"/>
    <property type="match status" value="1"/>
</dbReference>
<dbReference type="WBParaSite" id="HCON_00005640-00001">
    <property type="protein sequence ID" value="HCON_00005640-00001"/>
    <property type="gene ID" value="HCON_00005640"/>
</dbReference>
<dbReference type="PRINTS" id="PR00705">
    <property type="entry name" value="PAPAIN"/>
</dbReference>
<evidence type="ECO:0000256" key="8">
    <source>
        <dbReference type="ARBA" id="ARBA00023180"/>
    </source>
</evidence>
<dbReference type="GO" id="GO:0008234">
    <property type="term" value="F:cysteine-type peptidase activity"/>
    <property type="evidence" value="ECO:0007669"/>
    <property type="project" value="UniProtKB-KW"/>
</dbReference>
<dbReference type="Pfam" id="PF00112">
    <property type="entry name" value="Peptidase_C1"/>
    <property type="match status" value="1"/>
</dbReference>
<keyword evidence="2" id="KW-0645">Protease</keyword>
<reference evidence="12" key="1">
    <citation type="submission" date="2020-12" db="UniProtKB">
        <authorList>
            <consortium name="WormBaseParasite"/>
        </authorList>
    </citation>
    <scope>IDENTIFICATION</scope>
    <source>
        <strain evidence="12">MHco3</strain>
    </source>
</reference>
<dbReference type="PANTHER" id="PTHR12411">
    <property type="entry name" value="CYSTEINE PROTEASE FAMILY C1-RELATED"/>
    <property type="match status" value="1"/>
</dbReference>
<evidence type="ECO:0000256" key="5">
    <source>
        <dbReference type="ARBA" id="ARBA00022807"/>
    </source>
</evidence>
<organism evidence="11 12">
    <name type="scientific">Haemonchus contortus</name>
    <name type="common">Barber pole worm</name>
    <dbReference type="NCBI Taxonomy" id="6289"/>
    <lineage>
        <taxon>Eukaryota</taxon>
        <taxon>Metazoa</taxon>
        <taxon>Ecdysozoa</taxon>
        <taxon>Nematoda</taxon>
        <taxon>Chromadorea</taxon>
        <taxon>Rhabditida</taxon>
        <taxon>Rhabditina</taxon>
        <taxon>Rhabditomorpha</taxon>
        <taxon>Strongyloidea</taxon>
        <taxon>Trichostrongylidae</taxon>
        <taxon>Haemonchus</taxon>
    </lineage>
</organism>
<dbReference type="InterPro" id="IPR000169">
    <property type="entry name" value="Pept_cys_AS"/>
</dbReference>
<evidence type="ECO:0000256" key="9">
    <source>
        <dbReference type="ARBA" id="ARBA00057399"/>
    </source>
</evidence>
<comment type="similarity">
    <text evidence="1">Belongs to the peptidase C1 family.</text>
</comment>
<evidence type="ECO:0000313" key="12">
    <source>
        <dbReference type="WBParaSite" id="HCON_00005640-00001"/>
    </source>
</evidence>
<evidence type="ECO:0000256" key="4">
    <source>
        <dbReference type="ARBA" id="ARBA00022801"/>
    </source>
</evidence>
<dbReference type="SMART" id="SM00645">
    <property type="entry name" value="Pept_C1"/>
    <property type="match status" value="1"/>
</dbReference>
<evidence type="ECO:0000313" key="11">
    <source>
        <dbReference type="Proteomes" id="UP000025227"/>
    </source>
</evidence>
<dbReference type="FunFam" id="3.90.70.10:FF:000031">
    <property type="entry name" value="Cathepsin B"/>
    <property type="match status" value="1"/>
</dbReference>
<keyword evidence="4" id="KW-0378">Hydrolase</keyword>
<dbReference type="GO" id="GO:0006508">
    <property type="term" value="P:proteolysis"/>
    <property type="evidence" value="ECO:0007669"/>
    <property type="project" value="UniProtKB-KW"/>
</dbReference>
<dbReference type="InterPro" id="IPR000668">
    <property type="entry name" value="Peptidase_C1A_C"/>
</dbReference>
<evidence type="ECO:0000256" key="6">
    <source>
        <dbReference type="ARBA" id="ARBA00023145"/>
    </source>
</evidence>
<dbReference type="InterPro" id="IPR013128">
    <property type="entry name" value="Peptidase_C1A"/>
</dbReference>
<dbReference type="InterPro" id="IPR025660">
    <property type="entry name" value="Pept_his_AS"/>
</dbReference>
<keyword evidence="5" id="KW-0788">Thiol protease</keyword>
<dbReference type="Gene3D" id="3.90.70.10">
    <property type="entry name" value="Cysteine proteinases"/>
    <property type="match status" value="1"/>
</dbReference>